<dbReference type="NCBIfam" id="NF002111">
    <property type="entry name" value="PRK00951.2-1"/>
    <property type="match status" value="1"/>
</dbReference>
<dbReference type="InterPro" id="IPR020568">
    <property type="entry name" value="Ribosomal_Su5_D2-typ_SF"/>
</dbReference>
<dbReference type="PANTHER" id="PTHR23133:SF2">
    <property type="entry name" value="IMIDAZOLEGLYCEROL-PHOSPHATE DEHYDRATASE"/>
    <property type="match status" value="1"/>
</dbReference>
<comment type="similarity">
    <text evidence="3 10">Belongs to the imidazoleglycerol-phosphate dehydratase family.</text>
</comment>
<gene>
    <name evidence="11" type="ORF">DB88DRAFT_501268</name>
</gene>
<dbReference type="Proteomes" id="UP001182556">
    <property type="component" value="Unassembled WGS sequence"/>
</dbReference>
<dbReference type="SUPFAM" id="SSF54211">
    <property type="entry name" value="Ribosomal protein S5 domain 2-like"/>
    <property type="match status" value="2"/>
</dbReference>
<accession>A0AAD9CXE1</accession>
<evidence type="ECO:0000256" key="10">
    <source>
        <dbReference type="RuleBase" id="RU000598"/>
    </source>
</evidence>
<dbReference type="AlphaFoldDB" id="A0AAD9CXE1"/>
<reference evidence="11" key="1">
    <citation type="submission" date="2023-02" db="EMBL/GenBank/DDBJ databases">
        <title>Identification and recombinant expression of a fungal hydrolase from Papiliotrema laurentii that hydrolyzes apple cutin and clears colloidal polyester polyurethane.</title>
        <authorList>
            <consortium name="DOE Joint Genome Institute"/>
            <person name="Roman V.A."/>
            <person name="Bojanowski C."/>
            <person name="Crable B.R."/>
            <person name="Wagner D.N."/>
            <person name="Hung C.S."/>
            <person name="Nadeau L.J."/>
            <person name="Schratz L."/>
            <person name="Haridas S."/>
            <person name="Pangilinan J."/>
            <person name="Lipzen A."/>
            <person name="Na H."/>
            <person name="Yan M."/>
            <person name="Ng V."/>
            <person name="Grigoriev I.V."/>
            <person name="Spatafora J.W."/>
            <person name="Barlow D."/>
            <person name="Biffinger J."/>
            <person name="Kelley-Loughnane N."/>
            <person name="Varaljay V.A."/>
            <person name="Crookes-Goodson W.J."/>
        </authorList>
    </citation>
    <scope>NUCLEOTIDE SEQUENCE</scope>
    <source>
        <strain evidence="11">5307AH</strain>
    </source>
</reference>
<dbReference type="InterPro" id="IPR038494">
    <property type="entry name" value="IGPD_sf"/>
</dbReference>
<dbReference type="HAMAP" id="MF_00076">
    <property type="entry name" value="HisB"/>
    <property type="match status" value="1"/>
</dbReference>
<dbReference type="EC" id="4.2.1.19" evidence="5 10"/>
<comment type="subunit">
    <text evidence="4">Homotrimer.</text>
</comment>
<dbReference type="Gene3D" id="3.30.230.40">
    <property type="entry name" value="Imidazole glycerol phosphate dehydratase, domain 1"/>
    <property type="match status" value="2"/>
</dbReference>
<dbReference type="PROSITE" id="PS00955">
    <property type="entry name" value="IGP_DEHYDRATASE_2"/>
    <property type="match status" value="1"/>
</dbReference>
<name>A0AAD9CXE1_PAPLA</name>
<proteinExistence type="inferred from homology"/>
<evidence type="ECO:0000256" key="4">
    <source>
        <dbReference type="ARBA" id="ARBA00011233"/>
    </source>
</evidence>
<dbReference type="GO" id="GO:0004424">
    <property type="term" value="F:imidazoleglycerol-phosphate dehydratase activity"/>
    <property type="evidence" value="ECO:0007669"/>
    <property type="project" value="UniProtKB-EC"/>
</dbReference>
<evidence type="ECO:0000313" key="11">
    <source>
        <dbReference type="EMBL" id="KAK1920856.1"/>
    </source>
</evidence>
<evidence type="ECO:0000256" key="1">
    <source>
        <dbReference type="ARBA" id="ARBA00001723"/>
    </source>
</evidence>
<dbReference type="InterPro" id="IPR020565">
    <property type="entry name" value="ImidazoleglycerP_deHydtase_CS"/>
</dbReference>
<dbReference type="InterPro" id="IPR000807">
    <property type="entry name" value="ImidazoleglycerolP_deHydtase"/>
</dbReference>
<keyword evidence="9 10" id="KW-0456">Lyase</keyword>
<evidence type="ECO:0000313" key="12">
    <source>
        <dbReference type="Proteomes" id="UP001182556"/>
    </source>
</evidence>
<dbReference type="FunFam" id="3.30.230.40:FF:000004">
    <property type="entry name" value="Imidazoleglycerol-phosphate dehydratase"/>
    <property type="match status" value="1"/>
</dbReference>
<evidence type="ECO:0000256" key="5">
    <source>
        <dbReference type="ARBA" id="ARBA00012075"/>
    </source>
</evidence>
<dbReference type="CDD" id="cd07914">
    <property type="entry name" value="IGPD"/>
    <property type="match status" value="1"/>
</dbReference>
<dbReference type="PROSITE" id="PS00954">
    <property type="entry name" value="IGP_DEHYDRATASE_1"/>
    <property type="match status" value="1"/>
</dbReference>
<dbReference type="GO" id="GO:0000105">
    <property type="term" value="P:L-histidine biosynthetic process"/>
    <property type="evidence" value="ECO:0007669"/>
    <property type="project" value="UniProtKB-KW"/>
</dbReference>
<comment type="caution">
    <text evidence="11">The sequence shown here is derived from an EMBL/GenBank/DDBJ whole genome shotgun (WGS) entry which is preliminary data.</text>
</comment>
<comment type="pathway">
    <text evidence="2 10">Amino-acid biosynthesis; L-histidine biosynthesis; L-histidine from 5-phospho-alpha-D-ribose 1-diphosphate: step 6/9.</text>
</comment>
<dbReference type="EMBL" id="JAODAN010000012">
    <property type="protein sequence ID" value="KAK1920856.1"/>
    <property type="molecule type" value="Genomic_DNA"/>
</dbReference>
<dbReference type="PANTHER" id="PTHR23133">
    <property type="entry name" value="IMIDAZOLEGLYCEROL-PHOSPHATE DEHYDRATASE HIS7"/>
    <property type="match status" value="1"/>
</dbReference>
<keyword evidence="8 10" id="KW-0368">Histidine biosynthesis</keyword>
<evidence type="ECO:0000256" key="6">
    <source>
        <dbReference type="ARBA" id="ARBA00016664"/>
    </source>
</evidence>
<dbReference type="FunFam" id="3.30.230.40:FF:000001">
    <property type="entry name" value="Imidazoleglycerol-phosphate dehydratase HisB"/>
    <property type="match status" value="1"/>
</dbReference>
<evidence type="ECO:0000256" key="3">
    <source>
        <dbReference type="ARBA" id="ARBA00007481"/>
    </source>
</evidence>
<sequence length="202" mass="21787">MSSRTATVERTTSETQITCSIDLDHVPGVTKQVIEVNTGIGFLDHMFTALAKHGGMSLTLNCKGDLHIDDHHTAEDCALALGAAFKKALGERKGIKRYGYAYAPLDESLSRAVIDISSRPFFACQLPFTREKIGDLSTEMVSHLLQSFAFEAGVTLHVDCIKGENNHHIAESAFKALALAIRMAISRTGGDDVPSTKGVLAL</sequence>
<evidence type="ECO:0000256" key="2">
    <source>
        <dbReference type="ARBA" id="ARBA00005047"/>
    </source>
</evidence>
<evidence type="ECO:0000256" key="7">
    <source>
        <dbReference type="ARBA" id="ARBA00022605"/>
    </source>
</evidence>
<keyword evidence="12" id="KW-1185">Reference proteome</keyword>
<organism evidence="11 12">
    <name type="scientific">Papiliotrema laurentii</name>
    <name type="common">Cryptococcus laurentii</name>
    <dbReference type="NCBI Taxonomy" id="5418"/>
    <lineage>
        <taxon>Eukaryota</taxon>
        <taxon>Fungi</taxon>
        <taxon>Dikarya</taxon>
        <taxon>Basidiomycota</taxon>
        <taxon>Agaricomycotina</taxon>
        <taxon>Tremellomycetes</taxon>
        <taxon>Tremellales</taxon>
        <taxon>Rhynchogastremaceae</taxon>
        <taxon>Papiliotrema</taxon>
    </lineage>
</organism>
<keyword evidence="7" id="KW-0028">Amino-acid biosynthesis</keyword>
<dbReference type="NCBIfam" id="NF002114">
    <property type="entry name" value="PRK00951.2-4"/>
    <property type="match status" value="1"/>
</dbReference>
<dbReference type="Pfam" id="PF00475">
    <property type="entry name" value="IGPD"/>
    <property type="match status" value="1"/>
</dbReference>
<protein>
    <recommendedName>
        <fullName evidence="6 10">Imidazoleglycerol-phosphate dehydratase</fullName>
        <ecNumber evidence="5 10">4.2.1.19</ecNumber>
    </recommendedName>
</protein>
<comment type="catalytic activity">
    <reaction evidence="1 10">
        <text>D-erythro-1-(imidazol-4-yl)glycerol 3-phosphate = 3-(imidazol-4-yl)-2-oxopropyl phosphate + H2O</text>
        <dbReference type="Rhea" id="RHEA:11040"/>
        <dbReference type="ChEBI" id="CHEBI:15377"/>
        <dbReference type="ChEBI" id="CHEBI:57766"/>
        <dbReference type="ChEBI" id="CHEBI:58278"/>
        <dbReference type="EC" id="4.2.1.19"/>
    </reaction>
</comment>
<evidence type="ECO:0000256" key="9">
    <source>
        <dbReference type="ARBA" id="ARBA00023239"/>
    </source>
</evidence>
<evidence type="ECO:0000256" key="8">
    <source>
        <dbReference type="ARBA" id="ARBA00023102"/>
    </source>
</evidence>